<gene>
    <name evidence="3" type="ORF">Acor_66970</name>
</gene>
<dbReference type="PANTHER" id="PTHR47691">
    <property type="entry name" value="REGULATOR-RELATED"/>
    <property type="match status" value="1"/>
</dbReference>
<comment type="caution">
    <text evidence="3">The sequence shown here is derived from an EMBL/GenBank/DDBJ whole genome shotgun (WGS) entry which is preliminary data.</text>
</comment>
<dbReference type="SMART" id="SM00028">
    <property type="entry name" value="TPR"/>
    <property type="match status" value="3"/>
</dbReference>
<dbReference type="OrthoDB" id="5521887at2"/>
<sequence length="701" mass="77339">MRRNPGDGGLTYERVNRIDGTVLGPALQIHTLIGDVNSHIGARLPPPQQLPRPCTLVGRGEQLDSLHRELAAETTRVILVTGSPGVGKTSIVVRCAHNMIAGFPDGQLYVDLQGYAPVAALNPADILAGFIRAFGIAHERIPANPAERSALFKSLVAGRRVLVVLDNANSAAQVADLVPGDCMVLVTSREKLVGLVCDGARLIQLRPLSRNDALDLLRQIVDPARLEREPESAHELVALCEGVPLALSIVAARLAGREHLALSDMVRDLAQEKQRLDRLSAENRGVRTALWMSYRRLPDEVARLYRALGRFPGVIFDDSVAAALLDQRPDQVRPLIERLIEANLLDDVPGRGYTFHALVRLHAREMADSTDPSELRTTIERAVNWYVQSARSASRSVKPSRRIPVPDSDLSFNSPAAALDWMHQEYSNIRTAAKLAFEHHLYEDTWHLVDTLWSLFLHRGYQVERLNIEELGLLAAQACHNLEGEAKMLNRVGHSLRAQARYDDAKKHFELALDIWRQLDDNYRIAGAYRRLGLVELDCGRYQEAAALFRTAIKGYDATREPQAAARATCDLAHTMIEDGRRGEAAPLLAGALTALDGDPYNKARALVLLGLAHSDQPGIAEEHLQQGLKLMREIKSPDGEAFALQTLGLVAQRSGQLEKASEYYWLARVLLAGMDSDTAEIDQRLRQVTSSDVPPGHLGR</sequence>
<reference evidence="3 4" key="1">
    <citation type="submission" date="2019-10" db="EMBL/GenBank/DDBJ databases">
        <title>Whole genome shotgun sequence of Acrocarpospora corrugata NBRC 13972.</title>
        <authorList>
            <person name="Ichikawa N."/>
            <person name="Kimura A."/>
            <person name="Kitahashi Y."/>
            <person name="Komaki H."/>
            <person name="Oguchi A."/>
        </authorList>
    </citation>
    <scope>NUCLEOTIDE SEQUENCE [LARGE SCALE GENOMIC DNA]</scope>
    <source>
        <strain evidence="3 4">NBRC 13972</strain>
    </source>
</reference>
<dbReference type="SUPFAM" id="SSF52540">
    <property type="entry name" value="P-loop containing nucleoside triphosphate hydrolases"/>
    <property type="match status" value="1"/>
</dbReference>
<dbReference type="InterPro" id="IPR042197">
    <property type="entry name" value="Apaf_helical"/>
</dbReference>
<dbReference type="SUPFAM" id="SSF48452">
    <property type="entry name" value="TPR-like"/>
    <property type="match status" value="2"/>
</dbReference>
<dbReference type="PRINTS" id="PR00364">
    <property type="entry name" value="DISEASERSIST"/>
</dbReference>
<evidence type="ECO:0000313" key="3">
    <source>
        <dbReference type="EMBL" id="GES04629.1"/>
    </source>
</evidence>
<dbReference type="PANTHER" id="PTHR47691:SF3">
    <property type="entry name" value="HTH-TYPE TRANSCRIPTIONAL REGULATOR RV0890C-RELATED"/>
    <property type="match status" value="1"/>
</dbReference>
<evidence type="ECO:0000259" key="2">
    <source>
        <dbReference type="SMART" id="SM00382"/>
    </source>
</evidence>
<name>A0A5M3W8G8_9ACTN</name>
<dbReference type="AlphaFoldDB" id="A0A5M3W8G8"/>
<dbReference type="Gene3D" id="3.40.50.300">
    <property type="entry name" value="P-loop containing nucleotide triphosphate hydrolases"/>
    <property type="match status" value="1"/>
</dbReference>
<feature type="domain" description="AAA+ ATPase" evidence="2">
    <location>
        <begin position="74"/>
        <end position="227"/>
    </location>
</feature>
<feature type="coiled-coil region" evidence="1">
    <location>
        <begin position="262"/>
        <end position="289"/>
    </location>
</feature>
<dbReference type="InterPro" id="IPR002182">
    <property type="entry name" value="NB-ARC"/>
</dbReference>
<dbReference type="Gene3D" id="1.10.8.430">
    <property type="entry name" value="Helical domain of apoptotic protease-activating factors"/>
    <property type="match status" value="1"/>
</dbReference>
<dbReference type="InterPro" id="IPR011990">
    <property type="entry name" value="TPR-like_helical_dom_sf"/>
</dbReference>
<dbReference type="InterPro" id="IPR003593">
    <property type="entry name" value="AAA+_ATPase"/>
</dbReference>
<dbReference type="EMBL" id="BLAD01000084">
    <property type="protein sequence ID" value="GES04629.1"/>
    <property type="molecule type" value="Genomic_DNA"/>
</dbReference>
<dbReference type="InterPro" id="IPR019734">
    <property type="entry name" value="TPR_rpt"/>
</dbReference>
<proteinExistence type="predicted"/>
<dbReference type="Proteomes" id="UP000334990">
    <property type="component" value="Unassembled WGS sequence"/>
</dbReference>
<evidence type="ECO:0000256" key="1">
    <source>
        <dbReference type="SAM" id="Coils"/>
    </source>
</evidence>
<protein>
    <recommendedName>
        <fullName evidence="2">AAA+ ATPase domain-containing protein</fullName>
    </recommendedName>
</protein>
<dbReference type="InterPro" id="IPR027417">
    <property type="entry name" value="P-loop_NTPase"/>
</dbReference>
<keyword evidence="4" id="KW-1185">Reference proteome</keyword>
<accession>A0A5M3W8G8</accession>
<keyword evidence="1" id="KW-0175">Coiled coil</keyword>
<dbReference type="GO" id="GO:0043531">
    <property type="term" value="F:ADP binding"/>
    <property type="evidence" value="ECO:0007669"/>
    <property type="project" value="InterPro"/>
</dbReference>
<dbReference type="Pfam" id="PF13424">
    <property type="entry name" value="TPR_12"/>
    <property type="match status" value="1"/>
</dbReference>
<dbReference type="RefSeq" id="WP_155340704.1">
    <property type="nucleotide sequence ID" value="NZ_BAAABN010000076.1"/>
</dbReference>
<dbReference type="SMART" id="SM00382">
    <property type="entry name" value="AAA"/>
    <property type="match status" value="1"/>
</dbReference>
<dbReference type="Gene3D" id="1.25.40.10">
    <property type="entry name" value="Tetratricopeptide repeat domain"/>
    <property type="match status" value="1"/>
</dbReference>
<organism evidence="3 4">
    <name type="scientific">Acrocarpospora corrugata</name>
    <dbReference type="NCBI Taxonomy" id="35763"/>
    <lineage>
        <taxon>Bacteria</taxon>
        <taxon>Bacillati</taxon>
        <taxon>Actinomycetota</taxon>
        <taxon>Actinomycetes</taxon>
        <taxon>Streptosporangiales</taxon>
        <taxon>Streptosporangiaceae</taxon>
        <taxon>Acrocarpospora</taxon>
    </lineage>
</organism>
<dbReference type="Pfam" id="PF00931">
    <property type="entry name" value="NB-ARC"/>
    <property type="match status" value="1"/>
</dbReference>
<evidence type="ECO:0000313" key="4">
    <source>
        <dbReference type="Proteomes" id="UP000334990"/>
    </source>
</evidence>